<keyword evidence="2" id="KW-1185">Reference proteome</keyword>
<feature type="compositionally biased region" description="Polar residues" evidence="1">
    <location>
        <begin position="83"/>
        <end position="107"/>
    </location>
</feature>
<dbReference type="KEGG" id="lww:115941550"/>
<dbReference type="AlphaFoldDB" id="A0A7F8QXW7"/>
<name>A0A7F8QXW7_LEPWE</name>
<evidence type="ECO:0000313" key="2">
    <source>
        <dbReference type="Proteomes" id="UP000245341"/>
    </source>
</evidence>
<evidence type="ECO:0000313" key="3">
    <source>
        <dbReference type="RefSeq" id="XP_030885920.1"/>
    </source>
</evidence>
<accession>A0A7F8QXW7</accession>
<reference evidence="3" key="1">
    <citation type="submission" date="2025-08" db="UniProtKB">
        <authorList>
            <consortium name="RefSeq"/>
        </authorList>
    </citation>
    <scope>IDENTIFICATION</scope>
    <source>
        <tissue evidence="3">Liver</tissue>
    </source>
</reference>
<dbReference type="OrthoDB" id="9809204at2759"/>
<proteinExistence type="predicted"/>
<evidence type="ECO:0000256" key="1">
    <source>
        <dbReference type="SAM" id="MobiDB-lite"/>
    </source>
</evidence>
<feature type="compositionally biased region" description="Basic and acidic residues" evidence="1">
    <location>
        <begin position="68"/>
        <end position="80"/>
    </location>
</feature>
<dbReference type="GeneID" id="115941550"/>
<dbReference type="RefSeq" id="XP_030885920.1">
    <property type="nucleotide sequence ID" value="XM_031030060.1"/>
</dbReference>
<organism evidence="2 3">
    <name type="scientific">Leptonychotes weddellii</name>
    <name type="common">Weddell seal</name>
    <name type="synonym">Otaria weddellii</name>
    <dbReference type="NCBI Taxonomy" id="9713"/>
    <lineage>
        <taxon>Eukaryota</taxon>
        <taxon>Metazoa</taxon>
        <taxon>Chordata</taxon>
        <taxon>Craniata</taxon>
        <taxon>Vertebrata</taxon>
        <taxon>Euteleostomi</taxon>
        <taxon>Mammalia</taxon>
        <taxon>Eutheria</taxon>
        <taxon>Laurasiatheria</taxon>
        <taxon>Carnivora</taxon>
        <taxon>Caniformia</taxon>
        <taxon>Pinnipedia</taxon>
        <taxon>Phocidae</taxon>
        <taxon>Monachinae</taxon>
        <taxon>Lobodontini</taxon>
        <taxon>Leptonychotes</taxon>
    </lineage>
</organism>
<dbReference type="Proteomes" id="UP000245341">
    <property type="component" value="Unplaced"/>
</dbReference>
<protein>
    <submittedName>
        <fullName evidence="3">Uncharacterized protein LOC115941550 isoform X1</fullName>
    </submittedName>
</protein>
<gene>
    <name evidence="3" type="primary">LOC115941550</name>
</gene>
<feature type="region of interest" description="Disordered" evidence="1">
    <location>
        <begin position="37"/>
        <end position="109"/>
    </location>
</feature>
<sequence>MCNCRPVGQSRGVWGLARLALAPGIWSCQREGILSGGCGAGKAAGRQESYSKDLDTQASPMVLGPEQKMPDDDVSGDHGDSPSLGTLNPAYSTSSLPQSTEHSQEPFTTYFDEKITIPEEEVSDKSLEENII</sequence>